<sequence length="125" mass="14266">MTTTVELLPGPNADFWDWQMHGDCRGLDSAMFFHPDGERGPARIRRERQAKQICAACPVIDQCRSHALATDETYGIWGGLTEHERTVLRRRDAQPPRHAEARRGGMQGIERQPTTARMSRADRIR</sequence>
<organism evidence="15 16">
    <name type="scientific">Gordonia hirsuta DSM 44140 = NBRC 16056</name>
    <dbReference type="NCBI Taxonomy" id="1121927"/>
    <lineage>
        <taxon>Bacteria</taxon>
        <taxon>Bacillati</taxon>
        <taxon>Actinomycetota</taxon>
        <taxon>Actinomycetes</taxon>
        <taxon>Mycobacteriales</taxon>
        <taxon>Gordoniaceae</taxon>
        <taxon>Gordonia</taxon>
    </lineage>
</organism>
<evidence type="ECO:0000256" key="2">
    <source>
        <dbReference type="ARBA" id="ARBA00006597"/>
    </source>
</evidence>
<feature type="binding site" evidence="12">
    <location>
        <position position="63"/>
    </location>
    <ligand>
        <name>[4Fe-4S] cluster</name>
        <dbReference type="ChEBI" id="CHEBI:49883"/>
    </ligand>
</feature>
<dbReference type="EMBL" id="BANT01000012">
    <property type="protein sequence ID" value="GAC56619.1"/>
    <property type="molecule type" value="Genomic_DNA"/>
</dbReference>
<dbReference type="eggNOG" id="ENOG5032S23">
    <property type="taxonomic scope" value="Bacteria"/>
</dbReference>
<keyword evidence="4 12" id="KW-0963">Cytoplasm</keyword>
<reference evidence="15 16" key="1">
    <citation type="submission" date="2012-12" db="EMBL/GenBank/DDBJ databases">
        <title>Whole genome shotgun sequence of Gordonia hirsuta NBRC 16056.</title>
        <authorList>
            <person name="Isaki-Nakamura S."/>
            <person name="Hosoyama A."/>
            <person name="Tsuchikane K."/>
            <person name="Katsumata H."/>
            <person name="Baba S."/>
            <person name="Yamazaki S."/>
            <person name="Fujita N."/>
        </authorList>
    </citation>
    <scope>NUCLEOTIDE SEQUENCE [LARGE SCALE GENOMIC DNA]</scope>
    <source>
        <strain evidence="15 16">NBRC 16056</strain>
    </source>
</reference>
<evidence type="ECO:0000256" key="11">
    <source>
        <dbReference type="ARBA" id="ARBA00023163"/>
    </source>
</evidence>
<evidence type="ECO:0000256" key="12">
    <source>
        <dbReference type="HAMAP-Rule" id="MF_01479"/>
    </source>
</evidence>
<dbReference type="Pfam" id="PF02467">
    <property type="entry name" value="Whib"/>
    <property type="match status" value="1"/>
</dbReference>
<evidence type="ECO:0000256" key="10">
    <source>
        <dbReference type="ARBA" id="ARBA00023157"/>
    </source>
</evidence>
<dbReference type="InterPro" id="IPR034768">
    <property type="entry name" value="4FE4S_WBL"/>
</dbReference>
<gene>
    <name evidence="12" type="primary">whiB</name>
    <name evidence="15" type="ORF">GOHSU_12_00090</name>
</gene>
<dbReference type="STRING" id="1121927.GOHSU_12_00090"/>
<dbReference type="GO" id="GO:0051539">
    <property type="term" value="F:4 iron, 4 sulfur cluster binding"/>
    <property type="evidence" value="ECO:0007669"/>
    <property type="project" value="UniProtKB-UniRule"/>
</dbReference>
<dbReference type="Proteomes" id="UP000053405">
    <property type="component" value="Unassembled WGS sequence"/>
</dbReference>
<dbReference type="GO" id="GO:0047134">
    <property type="term" value="F:protein-disulfide reductase [NAD(P)H] activity"/>
    <property type="evidence" value="ECO:0007669"/>
    <property type="project" value="TreeGrafter"/>
</dbReference>
<keyword evidence="10 12" id="KW-1015">Disulfide bond</keyword>
<feature type="binding site" evidence="12">
    <location>
        <position position="57"/>
    </location>
    <ligand>
        <name>[4Fe-4S] cluster</name>
        <dbReference type="ChEBI" id="CHEBI:49883"/>
    </ligand>
</feature>
<evidence type="ECO:0000313" key="15">
    <source>
        <dbReference type="EMBL" id="GAC56619.1"/>
    </source>
</evidence>
<comment type="cofactor">
    <cofactor evidence="12">
        <name>[4Fe-4S] cluster</name>
        <dbReference type="ChEBI" id="CHEBI:49883"/>
    </cofactor>
    <text evidence="12">Binds 1 [4Fe-4S] cluster per subunit. Following nitrosylation of the [4Fe-4S] cluster binds 1 [4Fe-8(NO)] cluster per subunit.</text>
</comment>
<keyword evidence="5 12" id="KW-0479">Metal-binding</keyword>
<keyword evidence="16" id="KW-1185">Reference proteome</keyword>
<dbReference type="AlphaFoldDB" id="L7L6S2"/>
<dbReference type="GO" id="GO:0045454">
    <property type="term" value="P:cell redox homeostasis"/>
    <property type="evidence" value="ECO:0007669"/>
    <property type="project" value="TreeGrafter"/>
</dbReference>
<evidence type="ECO:0000256" key="3">
    <source>
        <dbReference type="ARBA" id="ARBA00022485"/>
    </source>
</evidence>
<dbReference type="PANTHER" id="PTHR38839:SF5">
    <property type="entry name" value="TRANSCRIPTIONAL REGULATOR WHID"/>
    <property type="match status" value="1"/>
</dbReference>
<protein>
    <recommendedName>
        <fullName evidence="12">Transcriptional regulator WhiB</fullName>
    </recommendedName>
</protein>
<feature type="domain" description="4Fe-4S Wbl-type" evidence="14">
    <location>
        <begin position="23"/>
        <end position="87"/>
    </location>
</feature>
<dbReference type="GO" id="GO:0046872">
    <property type="term" value="F:metal ion binding"/>
    <property type="evidence" value="ECO:0007669"/>
    <property type="project" value="UniProtKB-KW"/>
</dbReference>
<comment type="caution">
    <text evidence="15">The sequence shown here is derived from an EMBL/GenBank/DDBJ whole genome shotgun (WGS) entry which is preliminary data.</text>
</comment>
<dbReference type="PROSITE" id="PS51674">
    <property type="entry name" value="4FE4S_WBL"/>
    <property type="match status" value="1"/>
</dbReference>
<dbReference type="GO" id="GO:0003677">
    <property type="term" value="F:DNA binding"/>
    <property type="evidence" value="ECO:0007669"/>
    <property type="project" value="UniProtKB-UniRule"/>
</dbReference>
<comment type="similarity">
    <text evidence="2 12">Belongs to the WhiB family.</text>
</comment>
<evidence type="ECO:0000313" key="16">
    <source>
        <dbReference type="Proteomes" id="UP000053405"/>
    </source>
</evidence>
<keyword evidence="3 12" id="KW-0004">4Fe-4S</keyword>
<evidence type="ECO:0000256" key="8">
    <source>
        <dbReference type="ARBA" id="ARBA00023015"/>
    </source>
</evidence>
<evidence type="ECO:0000256" key="9">
    <source>
        <dbReference type="ARBA" id="ARBA00023125"/>
    </source>
</evidence>
<keyword evidence="9 12" id="KW-0238">DNA-binding</keyword>
<name>L7L6S2_9ACTN</name>
<comment type="PTM">
    <text evidence="12">Upon Fe-S cluster removal intramolecular disulfide bonds are formed.</text>
</comment>
<feature type="binding site" evidence="12">
    <location>
        <position position="24"/>
    </location>
    <ligand>
        <name>[4Fe-4S] cluster</name>
        <dbReference type="ChEBI" id="CHEBI:49883"/>
    </ligand>
</feature>
<comment type="function">
    <text evidence="12">Acts as a transcriptional regulator. Probably redox-responsive. The apo- but not holo-form probably binds DNA.</text>
</comment>
<keyword evidence="6 12" id="KW-0408">Iron</keyword>
<dbReference type="GO" id="GO:0045892">
    <property type="term" value="P:negative regulation of DNA-templated transcription"/>
    <property type="evidence" value="ECO:0007669"/>
    <property type="project" value="TreeGrafter"/>
</dbReference>
<evidence type="ECO:0000256" key="13">
    <source>
        <dbReference type="SAM" id="MobiDB-lite"/>
    </source>
</evidence>
<comment type="PTM">
    <text evidence="12">The Fe-S cluster can be nitrosylated by nitric oxide (NO).</text>
</comment>
<keyword evidence="8 12" id="KW-0805">Transcription regulation</keyword>
<evidence type="ECO:0000256" key="6">
    <source>
        <dbReference type="ARBA" id="ARBA00023004"/>
    </source>
</evidence>
<feature type="region of interest" description="Disordered" evidence="13">
    <location>
        <begin position="86"/>
        <end position="125"/>
    </location>
</feature>
<dbReference type="PANTHER" id="PTHR38839">
    <property type="entry name" value="TRANSCRIPTIONAL REGULATOR WHID-RELATED"/>
    <property type="match status" value="1"/>
</dbReference>
<keyword evidence="11 12" id="KW-0804">Transcription</keyword>
<dbReference type="InterPro" id="IPR003482">
    <property type="entry name" value="Whib"/>
</dbReference>
<accession>L7L6S2</accession>
<dbReference type="HAMAP" id="MF_01479">
    <property type="entry name" value="WhiB"/>
    <property type="match status" value="1"/>
</dbReference>
<evidence type="ECO:0000259" key="14">
    <source>
        <dbReference type="PROSITE" id="PS51674"/>
    </source>
</evidence>
<dbReference type="GO" id="GO:0005737">
    <property type="term" value="C:cytoplasm"/>
    <property type="evidence" value="ECO:0007669"/>
    <property type="project" value="UniProtKB-SubCell"/>
</dbReference>
<comment type="subcellular location">
    <subcellularLocation>
        <location evidence="1 12">Cytoplasm</location>
    </subcellularLocation>
</comment>
<evidence type="ECO:0000256" key="5">
    <source>
        <dbReference type="ARBA" id="ARBA00022723"/>
    </source>
</evidence>
<feature type="binding site" evidence="12">
    <location>
        <position position="54"/>
    </location>
    <ligand>
        <name>[4Fe-4S] cluster</name>
        <dbReference type="ChEBI" id="CHEBI:49883"/>
    </ligand>
</feature>
<evidence type="ECO:0000256" key="7">
    <source>
        <dbReference type="ARBA" id="ARBA00023014"/>
    </source>
</evidence>
<dbReference type="GO" id="GO:0035731">
    <property type="term" value="F:dinitrosyl-iron complex binding"/>
    <property type="evidence" value="ECO:0007669"/>
    <property type="project" value="UniProtKB-UniRule"/>
</dbReference>
<feature type="compositionally biased region" description="Basic and acidic residues" evidence="13">
    <location>
        <begin position="86"/>
        <end position="103"/>
    </location>
</feature>
<evidence type="ECO:0000256" key="1">
    <source>
        <dbReference type="ARBA" id="ARBA00004496"/>
    </source>
</evidence>
<proteinExistence type="inferred from homology"/>
<keyword evidence="7 12" id="KW-0411">Iron-sulfur</keyword>
<evidence type="ECO:0000256" key="4">
    <source>
        <dbReference type="ARBA" id="ARBA00022490"/>
    </source>
</evidence>